<feature type="domain" description="TonB-dependent receptor-like beta-barrel" evidence="14">
    <location>
        <begin position="320"/>
        <end position="886"/>
    </location>
</feature>
<dbReference type="PANTHER" id="PTHR32552:SF81">
    <property type="entry name" value="TONB-DEPENDENT OUTER MEMBRANE RECEPTOR"/>
    <property type="match status" value="1"/>
</dbReference>
<organism evidence="16 17">
    <name type="scientific">Temperatibacter marinus</name>
    <dbReference type="NCBI Taxonomy" id="1456591"/>
    <lineage>
        <taxon>Bacteria</taxon>
        <taxon>Pseudomonadati</taxon>
        <taxon>Pseudomonadota</taxon>
        <taxon>Alphaproteobacteria</taxon>
        <taxon>Kordiimonadales</taxon>
        <taxon>Temperatibacteraceae</taxon>
        <taxon>Temperatibacter</taxon>
    </lineage>
</organism>
<dbReference type="PANTHER" id="PTHR32552">
    <property type="entry name" value="FERRICHROME IRON RECEPTOR-RELATED"/>
    <property type="match status" value="1"/>
</dbReference>
<protein>
    <submittedName>
        <fullName evidence="16">TonB-dependent receptor</fullName>
    </submittedName>
</protein>
<dbReference type="PROSITE" id="PS52016">
    <property type="entry name" value="TONB_DEPENDENT_REC_3"/>
    <property type="match status" value="1"/>
</dbReference>
<evidence type="ECO:0000256" key="3">
    <source>
        <dbReference type="ARBA" id="ARBA00022452"/>
    </source>
</evidence>
<evidence type="ECO:0000313" key="16">
    <source>
        <dbReference type="EMBL" id="WND03623.1"/>
    </source>
</evidence>
<keyword evidence="10 11" id="KW-0998">Cell outer membrane</keyword>
<dbReference type="InterPro" id="IPR039426">
    <property type="entry name" value="TonB-dep_rcpt-like"/>
</dbReference>
<keyword evidence="17" id="KW-1185">Reference proteome</keyword>
<keyword evidence="4" id="KW-0410">Iron transport</keyword>
<evidence type="ECO:0000256" key="10">
    <source>
        <dbReference type="ARBA" id="ARBA00023237"/>
    </source>
</evidence>
<keyword evidence="9 11" id="KW-0472">Membrane</keyword>
<dbReference type="InterPro" id="IPR012910">
    <property type="entry name" value="Plug_dom"/>
</dbReference>
<evidence type="ECO:0000256" key="12">
    <source>
        <dbReference type="RuleBase" id="RU003357"/>
    </source>
</evidence>
<dbReference type="GO" id="GO:0009279">
    <property type="term" value="C:cell outer membrane"/>
    <property type="evidence" value="ECO:0007669"/>
    <property type="project" value="UniProtKB-SubCell"/>
</dbReference>
<dbReference type="InterPro" id="IPR036942">
    <property type="entry name" value="Beta-barrel_TonB_sf"/>
</dbReference>
<evidence type="ECO:0000256" key="7">
    <source>
        <dbReference type="ARBA" id="ARBA00023065"/>
    </source>
</evidence>
<keyword evidence="7" id="KW-0406">Ion transport</keyword>
<keyword evidence="2 11" id="KW-0813">Transport</keyword>
<dbReference type="SUPFAM" id="SSF56935">
    <property type="entry name" value="Porins"/>
    <property type="match status" value="1"/>
</dbReference>
<evidence type="ECO:0000256" key="11">
    <source>
        <dbReference type="PROSITE-ProRule" id="PRU01360"/>
    </source>
</evidence>
<keyword evidence="6" id="KW-0408">Iron</keyword>
<accession>A0AA52HBG6</accession>
<comment type="similarity">
    <text evidence="11 12">Belongs to the TonB-dependent receptor family.</text>
</comment>
<keyword evidence="3 11" id="KW-1134">Transmembrane beta strand</keyword>
<feature type="chain" id="PRO_5041223700" evidence="13">
    <location>
        <begin position="28"/>
        <end position="925"/>
    </location>
</feature>
<evidence type="ECO:0000259" key="15">
    <source>
        <dbReference type="Pfam" id="PF07715"/>
    </source>
</evidence>
<comment type="subcellular location">
    <subcellularLocation>
        <location evidence="1 11">Cell outer membrane</location>
        <topology evidence="1 11">Multi-pass membrane protein</topology>
    </subcellularLocation>
</comment>
<dbReference type="InterPro" id="IPR000531">
    <property type="entry name" value="Beta-barrel_TonB"/>
</dbReference>
<keyword evidence="5 11" id="KW-0812">Transmembrane</keyword>
<gene>
    <name evidence="16" type="ORF">QGN29_04450</name>
</gene>
<evidence type="ECO:0000256" key="5">
    <source>
        <dbReference type="ARBA" id="ARBA00022692"/>
    </source>
</evidence>
<dbReference type="AlphaFoldDB" id="A0AA52HBG6"/>
<evidence type="ECO:0000256" key="1">
    <source>
        <dbReference type="ARBA" id="ARBA00004571"/>
    </source>
</evidence>
<keyword evidence="8 12" id="KW-0798">TonB box</keyword>
<proteinExistence type="inferred from homology"/>
<name>A0AA52HBG6_9PROT</name>
<evidence type="ECO:0000256" key="8">
    <source>
        <dbReference type="ARBA" id="ARBA00023077"/>
    </source>
</evidence>
<dbReference type="Gene3D" id="2.40.170.20">
    <property type="entry name" value="TonB-dependent receptor, beta-barrel domain"/>
    <property type="match status" value="3"/>
</dbReference>
<evidence type="ECO:0000256" key="2">
    <source>
        <dbReference type="ARBA" id="ARBA00022448"/>
    </source>
</evidence>
<feature type="domain" description="TonB-dependent receptor plug" evidence="15">
    <location>
        <begin position="51"/>
        <end position="155"/>
    </location>
</feature>
<dbReference type="EMBL" id="CP123872">
    <property type="protein sequence ID" value="WND03623.1"/>
    <property type="molecule type" value="Genomic_DNA"/>
</dbReference>
<evidence type="ECO:0000313" key="17">
    <source>
        <dbReference type="Proteomes" id="UP001268683"/>
    </source>
</evidence>
<feature type="signal peptide" evidence="13">
    <location>
        <begin position="1"/>
        <end position="27"/>
    </location>
</feature>
<evidence type="ECO:0000256" key="6">
    <source>
        <dbReference type="ARBA" id="ARBA00023004"/>
    </source>
</evidence>
<evidence type="ECO:0000259" key="14">
    <source>
        <dbReference type="Pfam" id="PF00593"/>
    </source>
</evidence>
<keyword evidence="16" id="KW-0675">Receptor</keyword>
<dbReference type="Pfam" id="PF00593">
    <property type="entry name" value="TonB_dep_Rec_b-barrel"/>
    <property type="match status" value="1"/>
</dbReference>
<dbReference type="Proteomes" id="UP001268683">
    <property type="component" value="Chromosome"/>
</dbReference>
<evidence type="ECO:0000256" key="9">
    <source>
        <dbReference type="ARBA" id="ARBA00023136"/>
    </source>
</evidence>
<sequence>MTPSRLRKFLVSSASVLALTAPTIAVAQDDDDDLMLEEIVVTAQKREQNSQDVPIALTAISANDINKLAADNMRDLAIFTPGLEVGGNTQASFKIRGVQTSDFGVGTDPAVAIYVDGVYSTRSGASLVMFNDVERVEVLKGPQGTLFGRNTAAGAVSITSKKPTMDELYGSVDLRYGRYDKKKFTGMINVPFTENLALRANLVVNRRDGYASDAVTGDKYGTEANETGRIRLRWEPSSTTSVTLGYEFDHTDQDDDSVLVGLGNGQIRFQSERLGDIVAHGDVIPLLAPMLGLPLTADTPTSVLDSIPVSAIYAGLAGLGYNPANAGNRWDFVRDANTLDGANGFGRFTSDIGNGRESRDLDGFSLSIEHEFDFATMTSVSSYKKFTTFNRQEEDGTADPNFYFDTDNVEENEHFYQELRFNGSNDTFTWAAGGSFYKEDAYQRSDTHGTTNSIDTTLYNVGATAGVLAAGLDFSDGINNPCENLYFDSWTRYLGFSELPLACFDPGLGALAAGLGLSPTASFEDAMQGLYGSSWYGRRWTEDMIGYGETTSWGVFFDGTWHVNERLNVTAGLRYTKDKKSWRWVNEGRSVEGSEFLPAPAELTGALAAAGIPGVNSFDDLHAYLMSAVIGGNGDLVFDGAYDFERSDSWDYLSPRVVVDYHITDDIMIFGSWAMGHKAGGHNSQELNSVFDNEEVTNIEIGFKSSLLDGRMRLNMSGWSYKYDDKQSIRLSDVDGSGIPQYVTNTEDVKGKGVDMDFQFLVTDGLRLFANASYQEISCAENCEVTRSGVVYDTTGQPNGEPDFMASVGLDYAYDLGDNGVIDLNITHSYRAANTVNEVCQSEGTCGVSTWGRQTWTTGVSQNRTNARIAWTNSDADIKLSVYGSNIFDNVYRGGAGGLLLSTMFAPRTGLGVGATYGLDLGFKF</sequence>
<dbReference type="RefSeq" id="WP_310799476.1">
    <property type="nucleotide sequence ID" value="NZ_CP123872.1"/>
</dbReference>
<evidence type="ECO:0000256" key="13">
    <source>
        <dbReference type="SAM" id="SignalP"/>
    </source>
</evidence>
<keyword evidence="13" id="KW-0732">Signal</keyword>
<evidence type="ECO:0000256" key="4">
    <source>
        <dbReference type="ARBA" id="ARBA00022496"/>
    </source>
</evidence>
<dbReference type="GO" id="GO:0006826">
    <property type="term" value="P:iron ion transport"/>
    <property type="evidence" value="ECO:0007669"/>
    <property type="project" value="UniProtKB-KW"/>
</dbReference>
<dbReference type="KEGG" id="tmk:QGN29_04450"/>
<dbReference type="Pfam" id="PF07715">
    <property type="entry name" value="Plug"/>
    <property type="match status" value="1"/>
</dbReference>
<reference evidence="16" key="1">
    <citation type="submission" date="2023-04" db="EMBL/GenBank/DDBJ databases">
        <title>Complete genome sequence of Temperatibacter marinus.</title>
        <authorList>
            <person name="Rong J.-C."/>
            <person name="Yi M.-L."/>
            <person name="Zhao Q."/>
        </authorList>
    </citation>
    <scope>NUCLEOTIDE SEQUENCE</scope>
    <source>
        <strain evidence="16">NBRC 110045</strain>
    </source>
</reference>